<dbReference type="AlphaFoldDB" id="A0A173Z8R2"/>
<proteinExistence type="predicted"/>
<sequence>MSKHYKNTRNSSIELLRIIATYLIILRHFVVFNTFDVWSQTLSIKKVVLEGIFYPSGKIGVVLFFLISAWFLCESPTSLKASFKRLWFLEREVLFYSIALFGFFCLFQHAQINTQLVLNTIFPISTNLWWYATSYAVFLILMPFFTKGLQTLGKQTHKACCLICIIMWSICGGIFNFISFDMPEQNVLIFLYLYTLVSYWRWYIKDPIQTKISILAITAGYAITTVSVIFLSFTNFGTQNDPSLQGMLGRNEWMLPVMLASFGTFALFKEHHFVNKIINSIAKSMFAVYLITVYPLSSTLLWQKLFNISNIYNSRALVPFIIIAGLFILTSCICIDYLRRWIFRITIDCNKGRWFDYAWEKLHSICRKTHITETNIP</sequence>
<organism evidence="2 3">
    <name type="scientific">Bifidobacterium adolescentis</name>
    <dbReference type="NCBI Taxonomy" id="1680"/>
    <lineage>
        <taxon>Bacteria</taxon>
        <taxon>Bacillati</taxon>
        <taxon>Actinomycetota</taxon>
        <taxon>Actinomycetes</taxon>
        <taxon>Bifidobacteriales</taxon>
        <taxon>Bifidobacteriaceae</taxon>
        <taxon>Bifidobacterium</taxon>
    </lineage>
</organism>
<evidence type="ECO:0000313" key="3">
    <source>
        <dbReference type="Proteomes" id="UP000193664"/>
    </source>
</evidence>
<feature type="domain" description="Acyltransferase 3" evidence="1">
    <location>
        <begin position="11"/>
        <end position="334"/>
    </location>
</feature>
<dbReference type="Proteomes" id="UP000193664">
    <property type="component" value="Unassembled WGS sequence"/>
</dbReference>
<dbReference type="Pfam" id="PF01757">
    <property type="entry name" value="Acyl_transf_3"/>
    <property type="match status" value="1"/>
</dbReference>
<keyword evidence="2" id="KW-0808">Transferase</keyword>
<keyword evidence="2" id="KW-0012">Acyltransferase</keyword>
<protein>
    <submittedName>
        <fullName evidence="2">Acyltransferase</fullName>
    </submittedName>
</protein>
<dbReference type="EMBL" id="LNKF01000010">
    <property type="protein sequence ID" value="OSG91837.1"/>
    <property type="molecule type" value="Genomic_DNA"/>
</dbReference>
<dbReference type="GO" id="GO:0016747">
    <property type="term" value="F:acyltransferase activity, transferring groups other than amino-acyl groups"/>
    <property type="evidence" value="ECO:0007669"/>
    <property type="project" value="InterPro"/>
</dbReference>
<comment type="caution">
    <text evidence="2">The sequence shown here is derived from an EMBL/GenBank/DDBJ whole genome shotgun (WGS) entry which is preliminary data.</text>
</comment>
<evidence type="ECO:0000313" key="2">
    <source>
        <dbReference type="EMBL" id="OSG91837.1"/>
    </source>
</evidence>
<gene>
    <name evidence="2" type="ORF">AD0028_1719</name>
</gene>
<accession>A0A173Z8R2</accession>
<reference evidence="2 3" key="1">
    <citation type="journal article" date="2016" name="Sci. Rep.">
        <title>Evaluation of genetic diversity among strains of the human gut commensal Bifidobacterium adolescentis.</title>
        <authorList>
            <person name="Duranti S."/>
            <person name="Milani C."/>
            <person name="Lugli G.A."/>
            <person name="Mancabelli L."/>
            <person name="Turroni F."/>
            <person name="Ferrario C."/>
            <person name="Mangifesta M."/>
            <person name="Viappiani A."/>
            <person name="Sanchez B."/>
            <person name="Margolles A."/>
            <person name="van Sinderen D."/>
            <person name="Ventura M."/>
        </authorList>
    </citation>
    <scope>NUCLEOTIDE SEQUENCE [LARGE SCALE GENOMIC DNA]</scope>
    <source>
        <strain evidence="2 3">AD2-8</strain>
    </source>
</reference>
<dbReference type="RefSeq" id="WP_081026624.1">
    <property type="nucleotide sequence ID" value="NZ_CYYG01000005.1"/>
</dbReference>
<evidence type="ECO:0000259" key="1">
    <source>
        <dbReference type="Pfam" id="PF01757"/>
    </source>
</evidence>
<dbReference type="InterPro" id="IPR002656">
    <property type="entry name" value="Acyl_transf_3_dom"/>
</dbReference>
<name>A0A173Z8R2_BIFAD</name>